<feature type="domain" description="Chondroitin proteoglycan 4" evidence="2">
    <location>
        <begin position="47"/>
        <end position="137"/>
    </location>
</feature>
<dbReference type="Pfam" id="PF15481">
    <property type="entry name" value="CPG4"/>
    <property type="match status" value="1"/>
</dbReference>
<dbReference type="PANTHER" id="PTHR37442:SF1">
    <property type="entry name" value="CHONDROITIN PROTEOGLYCAN 4 DOMAIN-CONTAINING PROTEIN"/>
    <property type="match status" value="1"/>
</dbReference>
<evidence type="ECO:0000256" key="1">
    <source>
        <dbReference type="SAM" id="SignalP"/>
    </source>
</evidence>
<keyword evidence="1" id="KW-0732">Signal</keyword>
<keyword evidence="4" id="KW-1185">Reference proteome</keyword>
<dbReference type="InterPro" id="IPR029153">
    <property type="entry name" value="CPG4"/>
</dbReference>
<name>A0AAD4MR38_9BILA</name>
<evidence type="ECO:0000313" key="4">
    <source>
        <dbReference type="Proteomes" id="UP001201812"/>
    </source>
</evidence>
<feature type="signal peptide" evidence="1">
    <location>
        <begin position="1"/>
        <end position="18"/>
    </location>
</feature>
<accession>A0AAD4MR38</accession>
<evidence type="ECO:0000313" key="3">
    <source>
        <dbReference type="EMBL" id="KAI1703208.1"/>
    </source>
</evidence>
<dbReference type="EMBL" id="JAKKPZ010000086">
    <property type="protein sequence ID" value="KAI1703208.1"/>
    <property type="molecule type" value="Genomic_DNA"/>
</dbReference>
<dbReference type="AlphaFoldDB" id="A0AAD4MR38"/>
<dbReference type="InterPro" id="IPR053123">
    <property type="entry name" value="CPG4-like"/>
</dbReference>
<feature type="chain" id="PRO_5042073048" evidence="1">
    <location>
        <begin position="19"/>
        <end position="247"/>
    </location>
</feature>
<protein>
    <submittedName>
        <fullName evidence="3">Chondroitin proteoglycan 4 domain-containing protein</fullName>
    </submittedName>
</protein>
<dbReference type="Proteomes" id="UP001201812">
    <property type="component" value="Unassembled WGS sequence"/>
</dbReference>
<gene>
    <name evidence="3" type="ORF">DdX_15041</name>
</gene>
<proteinExistence type="predicted"/>
<organism evidence="3 4">
    <name type="scientific">Ditylenchus destructor</name>
    <dbReference type="NCBI Taxonomy" id="166010"/>
    <lineage>
        <taxon>Eukaryota</taxon>
        <taxon>Metazoa</taxon>
        <taxon>Ecdysozoa</taxon>
        <taxon>Nematoda</taxon>
        <taxon>Chromadorea</taxon>
        <taxon>Rhabditida</taxon>
        <taxon>Tylenchina</taxon>
        <taxon>Tylenchomorpha</taxon>
        <taxon>Sphaerularioidea</taxon>
        <taxon>Anguinidae</taxon>
        <taxon>Anguininae</taxon>
        <taxon>Ditylenchus</taxon>
    </lineage>
</organism>
<dbReference type="PANTHER" id="PTHR37442">
    <property type="entry name" value="F18A1.7 PROTEIN-RELATED"/>
    <property type="match status" value="1"/>
</dbReference>
<sequence>MIAFKLIFFVGLLAISNGQIPSHKLMRSTADEIDTDALFHALTVPTCIQKCINGLVHEVKEVLKFKGVFKSIEFLEYNSASECMERNSCPHLDILDVVTSGIKSLCIGKKQTFLRNNAQCIEANIDNSAQSCDRACNFVQSIADFTDNLHGKVGYARVLKDVGPVCFTAQCFLPCFRDSLNAKCSKAGGIFVDVILKPFYFLSEYIEIGGDAVKRFVAEKLPNTCQYLTKKSSLDAIRKQDGTESAL</sequence>
<comment type="caution">
    <text evidence="3">The sequence shown here is derived from an EMBL/GenBank/DDBJ whole genome shotgun (WGS) entry which is preliminary data.</text>
</comment>
<evidence type="ECO:0000259" key="2">
    <source>
        <dbReference type="Pfam" id="PF15481"/>
    </source>
</evidence>
<reference evidence="3" key="1">
    <citation type="submission" date="2022-01" db="EMBL/GenBank/DDBJ databases">
        <title>Genome Sequence Resource for Two Populations of Ditylenchus destructor, the Migratory Endoparasitic Phytonematode.</title>
        <authorList>
            <person name="Zhang H."/>
            <person name="Lin R."/>
            <person name="Xie B."/>
        </authorList>
    </citation>
    <scope>NUCLEOTIDE SEQUENCE</scope>
    <source>
        <strain evidence="3">BazhouSP</strain>
    </source>
</reference>